<protein>
    <recommendedName>
        <fullName evidence="5">Receptor ligand binding region domain-containing protein</fullName>
    </recommendedName>
</protein>
<reference evidence="6" key="2">
    <citation type="submission" date="2025-09" db="UniProtKB">
        <authorList>
            <consortium name="Ensembl"/>
        </authorList>
    </citation>
    <scope>IDENTIFICATION</scope>
</reference>
<evidence type="ECO:0000256" key="4">
    <source>
        <dbReference type="ARBA" id="ARBA00023136"/>
    </source>
</evidence>
<keyword evidence="7" id="KW-1185">Reference proteome</keyword>
<evidence type="ECO:0000256" key="1">
    <source>
        <dbReference type="ARBA" id="ARBA00004370"/>
    </source>
</evidence>
<sequence>HYTDTHSTLPNDRIQAEAIGKLLRHFGWTWIGIIASGDDNGETQSRELKRLAALYGICIEFSVKTAPDKGKNRLDIVERNINILKGSTAVIVVLCGSVSSLSLHGPEYENGLIYNKTLIIPASFHAQLDVRKGGHLHLYNGSLVLTRPAKYISHLRKYLETVSVSSRPNDLLLEEMKAMHFNCLSSNSDMNDKYNYIGHRLHNCSRDDRLSDLFTQFTYSTTVFRTTYHVYKAVYAMAQSLHEMQLYAFPLNLDKKHKLQV</sequence>
<dbReference type="AlphaFoldDB" id="A0A8C5LGY2"/>
<accession>A0A8C5LGY2</accession>
<dbReference type="Proteomes" id="UP000694569">
    <property type="component" value="Unplaced"/>
</dbReference>
<evidence type="ECO:0000313" key="6">
    <source>
        <dbReference type="Ensembl" id="ENSLLEP00000000232.1"/>
    </source>
</evidence>
<feature type="domain" description="Receptor ligand binding region" evidence="5">
    <location>
        <begin position="2"/>
        <end position="245"/>
    </location>
</feature>
<dbReference type="PANTHER" id="PTHR24061:SF599">
    <property type="entry name" value="G-PROTEIN COUPLED RECEPTORS FAMILY 3 PROFILE DOMAIN-CONTAINING PROTEIN"/>
    <property type="match status" value="1"/>
</dbReference>
<evidence type="ECO:0000256" key="2">
    <source>
        <dbReference type="ARBA" id="ARBA00022692"/>
    </source>
</evidence>
<organism evidence="6 7">
    <name type="scientific">Leptobrachium leishanense</name>
    <name type="common">Leishan spiny toad</name>
    <dbReference type="NCBI Taxonomy" id="445787"/>
    <lineage>
        <taxon>Eukaryota</taxon>
        <taxon>Metazoa</taxon>
        <taxon>Chordata</taxon>
        <taxon>Craniata</taxon>
        <taxon>Vertebrata</taxon>
        <taxon>Euteleostomi</taxon>
        <taxon>Amphibia</taxon>
        <taxon>Batrachia</taxon>
        <taxon>Anura</taxon>
        <taxon>Pelobatoidea</taxon>
        <taxon>Megophryidae</taxon>
        <taxon>Leptobrachium</taxon>
    </lineage>
</organism>
<proteinExistence type="predicted"/>
<dbReference type="OrthoDB" id="9044658at2759"/>
<dbReference type="InterPro" id="IPR000068">
    <property type="entry name" value="GPCR_3_Ca_sens_rcpt-rel"/>
</dbReference>
<dbReference type="InterPro" id="IPR028082">
    <property type="entry name" value="Peripla_BP_I"/>
</dbReference>
<dbReference type="GO" id="GO:0004930">
    <property type="term" value="F:G protein-coupled receptor activity"/>
    <property type="evidence" value="ECO:0007669"/>
    <property type="project" value="InterPro"/>
</dbReference>
<keyword evidence="2" id="KW-0812">Transmembrane</keyword>
<keyword evidence="4" id="KW-0472">Membrane</keyword>
<evidence type="ECO:0000313" key="7">
    <source>
        <dbReference type="Proteomes" id="UP000694569"/>
    </source>
</evidence>
<evidence type="ECO:0000259" key="5">
    <source>
        <dbReference type="Pfam" id="PF01094"/>
    </source>
</evidence>
<dbReference type="SUPFAM" id="SSF53822">
    <property type="entry name" value="Periplasmic binding protein-like I"/>
    <property type="match status" value="1"/>
</dbReference>
<dbReference type="PANTHER" id="PTHR24061">
    <property type="entry name" value="CALCIUM-SENSING RECEPTOR-RELATED"/>
    <property type="match status" value="1"/>
</dbReference>
<dbReference type="GeneTree" id="ENSGT00950000182788"/>
<evidence type="ECO:0000256" key="3">
    <source>
        <dbReference type="ARBA" id="ARBA00022989"/>
    </source>
</evidence>
<keyword evidence="3" id="KW-1133">Transmembrane helix</keyword>
<dbReference type="Ensembl" id="ENSLLET00000000249.1">
    <property type="protein sequence ID" value="ENSLLEP00000000232.1"/>
    <property type="gene ID" value="ENSLLEG00000000165.1"/>
</dbReference>
<dbReference type="Pfam" id="PF01094">
    <property type="entry name" value="ANF_receptor"/>
    <property type="match status" value="1"/>
</dbReference>
<dbReference type="Gene3D" id="3.40.50.2300">
    <property type="match status" value="2"/>
</dbReference>
<dbReference type="InterPro" id="IPR001828">
    <property type="entry name" value="ANF_lig-bd_rcpt"/>
</dbReference>
<name>A0A8C5LGY2_9ANUR</name>
<dbReference type="GO" id="GO:0005886">
    <property type="term" value="C:plasma membrane"/>
    <property type="evidence" value="ECO:0007669"/>
    <property type="project" value="TreeGrafter"/>
</dbReference>
<reference evidence="6" key="1">
    <citation type="submission" date="2025-08" db="UniProtKB">
        <authorList>
            <consortium name="Ensembl"/>
        </authorList>
    </citation>
    <scope>IDENTIFICATION</scope>
</reference>
<comment type="subcellular location">
    <subcellularLocation>
        <location evidence="1">Membrane</location>
    </subcellularLocation>
</comment>